<dbReference type="InterPro" id="IPR005158">
    <property type="entry name" value="BTAD"/>
</dbReference>
<comment type="caution">
    <text evidence="7">The sequence shown here is derived from an EMBL/GenBank/DDBJ whole genome shotgun (WGS) entry which is preliminary data.</text>
</comment>
<dbReference type="InterPro" id="IPR027417">
    <property type="entry name" value="P-loop_NTPase"/>
</dbReference>
<evidence type="ECO:0000256" key="1">
    <source>
        <dbReference type="ARBA" id="ARBA00005820"/>
    </source>
</evidence>
<dbReference type="SUPFAM" id="SSF48452">
    <property type="entry name" value="TPR-like"/>
    <property type="match status" value="1"/>
</dbReference>
<comment type="similarity">
    <text evidence="1">Belongs to the AfsR/DnrI/RedD regulatory family.</text>
</comment>
<dbReference type="PANTHER" id="PTHR35807:SF1">
    <property type="entry name" value="TRANSCRIPTIONAL REGULATOR REDD"/>
    <property type="match status" value="1"/>
</dbReference>
<evidence type="ECO:0000256" key="3">
    <source>
        <dbReference type="ARBA" id="ARBA00023125"/>
    </source>
</evidence>
<dbReference type="RefSeq" id="WP_223092522.1">
    <property type="nucleotide sequence ID" value="NZ_CP061913.1"/>
</dbReference>
<dbReference type="SMART" id="SM00862">
    <property type="entry name" value="Trans_reg_C"/>
    <property type="match status" value="1"/>
</dbReference>
<dbReference type="InterPro" id="IPR036388">
    <property type="entry name" value="WH-like_DNA-bd_sf"/>
</dbReference>
<proteinExistence type="inferred from homology"/>
<dbReference type="PROSITE" id="PS51755">
    <property type="entry name" value="OMPR_PHOB"/>
    <property type="match status" value="1"/>
</dbReference>
<keyword evidence="3 5" id="KW-0238">DNA-binding</keyword>
<evidence type="ECO:0000256" key="4">
    <source>
        <dbReference type="ARBA" id="ARBA00023163"/>
    </source>
</evidence>
<dbReference type="Proteomes" id="UP001589608">
    <property type="component" value="Unassembled WGS sequence"/>
</dbReference>
<dbReference type="Gene3D" id="3.40.50.300">
    <property type="entry name" value="P-loop containing nucleotide triphosphate hydrolases"/>
    <property type="match status" value="1"/>
</dbReference>
<keyword evidence="8" id="KW-1185">Reference proteome</keyword>
<keyword evidence="2" id="KW-0805">Transcription regulation</keyword>
<accession>A0ABV5MEE2</accession>
<organism evidence="7 8">
    <name type="scientific">Dactylosporangium vinaceum</name>
    <dbReference type="NCBI Taxonomy" id="53362"/>
    <lineage>
        <taxon>Bacteria</taxon>
        <taxon>Bacillati</taxon>
        <taxon>Actinomycetota</taxon>
        <taxon>Actinomycetes</taxon>
        <taxon>Micromonosporales</taxon>
        <taxon>Micromonosporaceae</taxon>
        <taxon>Dactylosporangium</taxon>
    </lineage>
</organism>
<evidence type="ECO:0000256" key="5">
    <source>
        <dbReference type="PROSITE-ProRule" id="PRU01091"/>
    </source>
</evidence>
<dbReference type="InterPro" id="IPR051677">
    <property type="entry name" value="AfsR-DnrI-RedD_regulator"/>
</dbReference>
<dbReference type="Pfam" id="PF03704">
    <property type="entry name" value="BTAD"/>
    <property type="match status" value="1"/>
</dbReference>
<dbReference type="InterPro" id="IPR002182">
    <property type="entry name" value="NB-ARC"/>
</dbReference>
<dbReference type="EMBL" id="JBHMCA010000052">
    <property type="protein sequence ID" value="MFB9447227.1"/>
    <property type="molecule type" value="Genomic_DNA"/>
</dbReference>
<dbReference type="Gene3D" id="1.25.40.10">
    <property type="entry name" value="Tetratricopeptide repeat domain"/>
    <property type="match status" value="1"/>
</dbReference>
<evidence type="ECO:0000259" key="6">
    <source>
        <dbReference type="PROSITE" id="PS51755"/>
    </source>
</evidence>
<dbReference type="PRINTS" id="PR00364">
    <property type="entry name" value="DISEASERSIST"/>
</dbReference>
<gene>
    <name evidence="7" type="ORF">ACFFTR_29395</name>
</gene>
<feature type="domain" description="OmpR/PhoB-type" evidence="6">
    <location>
        <begin position="1"/>
        <end position="93"/>
    </location>
</feature>
<dbReference type="PANTHER" id="PTHR35807">
    <property type="entry name" value="TRANSCRIPTIONAL REGULATOR REDD-RELATED"/>
    <property type="match status" value="1"/>
</dbReference>
<dbReference type="Pfam" id="PF00486">
    <property type="entry name" value="Trans_reg_C"/>
    <property type="match status" value="1"/>
</dbReference>
<dbReference type="Pfam" id="PF00931">
    <property type="entry name" value="NB-ARC"/>
    <property type="match status" value="1"/>
</dbReference>
<dbReference type="InterPro" id="IPR001867">
    <property type="entry name" value="OmpR/PhoB-type_DNA-bd"/>
</dbReference>
<dbReference type="SUPFAM" id="SSF46894">
    <property type="entry name" value="C-terminal effector domain of the bipartite response regulators"/>
    <property type="match status" value="1"/>
</dbReference>
<evidence type="ECO:0000313" key="8">
    <source>
        <dbReference type="Proteomes" id="UP001589608"/>
    </source>
</evidence>
<protein>
    <submittedName>
        <fullName evidence="7">BTAD domain-containing putative transcriptional regulator</fullName>
    </submittedName>
</protein>
<evidence type="ECO:0000256" key="2">
    <source>
        <dbReference type="ARBA" id="ARBA00023015"/>
    </source>
</evidence>
<dbReference type="SUPFAM" id="SSF52540">
    <property type="entry name" value="P-loop containing nucleoside triphosphate hydrolases"/>
    <property type="match status" value="1"/>
</dbReference>
<dbReference type="SMART" id="SM01043">
    <property type="entry name" value="BTAD"/>
    <property type="match status" value="1"/>
</dbReference>
<name>A0ABV5MEE2_9ACTN</name>
<feature type="DNA-binding region" description="OmpR/PhoB-type" evidence="5">
    <location>
        <begin position="1"/>
        <end position="93"/>
    </location>
</feature>
<evidence type="ECO:0000313" key="7">
    <source>
        <dbReference type="EMBL" id="MFB9447227.1"/>
    </source>
</evidence>
<dbReference type="CDD" id="cd15831">
    <property type="entry name" value="BTAD"/>
    <property type="match status" value="1"/>
</dbReference>
<sequence length="606" mass="66080">MSDARFAILGPLEVSAAAITSPKQRVVLATLLLSANQVVDVDDLIERVWEDDEGPHRRRSALQVHVARLRKTLEVAGTGAAICTHAHGYEIEMPDDQLDLTRFAALRHRAGRARDAGEPGEESALLQEALALWRGRPLLDVESESLRRDHMPWLNEQWLGTVERHIDLELQLGRAQEVIPAIRAAIAGHPLRESLWCQLMLACHQCGRRVEAVDAYHSLRQTLSDQLGVAPGARAAAIFQRILQDQGPPRTTATVTAPPPPVPAPAHRWSMVCQLPPDRPDFAGRTAALEHLEGVLTGGGMPVAMVLGLPGVGKTALAVHLAHRLRHHFPDGQWYVGLTNDQCRTRELRTVLGELIRASGADTDGGCDTIESMAAFLRGRLADRRVLLLLDDAVDADQVSHLLPGTSGSAVLLTSRFYQPTLVARHSAVPYRLDELGTDESLTLLARLLGAGRVEAEPDAAADLVHLCGHLPLALQLAAAALLYRPHRQIADYVAELRSGNRLSELSAGHGRRTALRHAFDGSYASLSTRARRLFRHLGAAHAEFTGSAPAVQPDMADALDELVAAHLVEEHKPGRFRVPKLLHLYAAERAAETTQPRFSLVPRTV</sequence>
<reference evidence="7 8" key="1">
    <citation type="submission" date="2024-09" db="EMBL/GenBank/DDBJ databases">
        <authorList>
            <person name="Sun Q."/>
            <person name="Mori K."/>
        </authorList>
    </citation>
    <scope>NUCLEOTIDE SEQUENCE [LARGE SCALE GENOMIC DNA]</scope>
    <source>
        <strain evidence="7 8">JCM 3307</strain>
    </source>
</reference>
<keyword evidence="4" id="KW-0804">Transcription</keyword>
<dbReference type="InterPro" id="IPR016032">
    <property type="entry name" value="Sig_transdc_resp-reg_C-effctor"/>
</dbReference>
<dbReference type="Gene3D" id="1.10.10.10">
    <property type="entry name" value="Winged helix-like DNA-binding domain superfamily/Winged helix DNA-binding domain"/>
    <property type="match status" value="1"/>
</dbReference>
<dbReference type="InterPro" id="IPR011990">
    <property type="entry name" value="TPR-like_helical_dom_sf"/>
</dbReference>